<keyword evidence="6" id="KW-1185">Reference proteome</keyword>
<keyword evidence="3" id="KW-0804">Transcription</keyword>
<evidence type="ECO:0000313" key="5">
    <source>
        <dbReference type="EMBL" id="MCF0064600.1"/>
    </source>
</evidence>
<protein>
    <submittedName>
        <fullName evidence="5">Helix-turn-helix domain-containing protein</fullName>
    </submittedName>
</protein>
<comment type="caution">
    <text evidence="5">The sequence shown here is derived from an EMBL/GenBank/DDBJ whole genome shotgun (WGS) entry which is preliminary data.</text>
</comment>
<dbReference type="PANTHER" id="PTHR43280:SF32">
    <property type="entry name" value="TRANSCRIPTIONAL REGULATORY PROTEIN"/>
    <property type="match status" value="1"/>
</dbReference>
<keyword evidence="1" id="KW-0805">Transcription regulation</keyword>
<dbReference type="InterPro" id="IPR009057">
    <property type="entry name" value="Homeodomain-like_sf"/>
</dbReference>
<gene>
    <name evidence="5" type="ORF">LXM26_24025</name>
</gene>
<evidence type="ECO:0000313" key="6">
    <source>
        <dbReference type="Proteomes" id="UP001139000"/>
    </source>
</evidence>
<evidence type="ECO:0000259" key="4">
    <source>
        <dbReference type="PROSITE" id="PS01124"/>
    </source>
</evidence>
<dbReference type="RefSeq" id="WP_234657539.1">
    <property type="nucleotide sequence ID" value="NZ_JAJTTC010000008.1"/>
</dbReference>
<keyword evidence="2" id="KW-0238">DNA-binding</keyword>
<dbReference type="SMART" id="SM00342">
    <property type="entry name" value="HTH_ARAC"/>
    <property type="match status" value="1"/>
</dbReference>
<reference evidence="5" key="1">
    <citation type="submission" date="2021-12" db="EMBL/GenBank/DDBJ databases">
        <title>Novel species in genus Dyadobacter.</title>
        <authorList>
            <person name="Ma C."/>
        </authorList>
    </citation>
    <scope>NUCLEOTIDE SEQUENCE</scope>
    <source>
        <strain evidence="5">LJ419</strain>
    </source>
</reference>
<dbReference type="SUPFAM" id="SSF46689">
    <property type="entry name" value="Homeodomain-like"/>
    <property type="match status" value="1"/>
</dbReference>
<dbReference type="GO" id="GO:0003700">
    <property type="term" value="F:DNA-binding transcription factor activity"/>
    <property type="evidence" value="ECO:0007669"/>
    <property type="project" value="InterPro"/>
</dbReference>
<dbReference type="Proteomes" id="UP001139000">
    <property type="component" value="Unassembled WGS sequence"/>
</dbReference>
<evidence type="ECO:0000256" key="3">
    <source>
        <dbReference type="ARBA" id="ARBA00023163"/>
    </source>
</evidence>
<dbReference type="InterPro" id="IPR018060">
    <property type="entry name" value="HTH_AraC"/>
</dbReference>
<dbReference type="Pfam" id="PF12833">
    <property type="entry name" value="HTH_18"/>
    <property type="match status" value="1"/>
</dbReference>
<dbReference type="PROSITE" id="PS01124">
    <property type="entry name" value="HTH_ARAC_FAMILY_2"/>
    <property type="match status" value="1"/>
</dbReference>
<dbReference type="AlphaFoldDB" id="A0A9X1THB9"/>
<organism evidence="5 6">
    <name type="scientific">Dyadobacter chenwenxiniae</name>
    <dbReference type="NCBI Taxonomy" id="2906456"/>
    <lineage>
        <taxon>Bacteria</taxon>
        <taxon>Pseudomonadati</taxon>
        <taxon>Bacteroidota</taxon>
        <taxon>Cytophagia</taxon>
        <taxon>Cytophagales</taxon>
        <taxon>Spirosomataceae</taxon>
        <taxon>Dyadobacter</taxon>
    </lineage>
</organism>
<evidence type="ECO:0000256" key="1">
    <source>
        <dbReference type="ARBA" id="ARBA00023015"/>
    </source>
</evidence>
<proteinExistence type="predicted"/>
<dbReference type="GO" id="GO:0043565">
    <property type="term" value="F:sequence-specific DNA binding"/>
    <property type="evidence" value="ECO:0007669"/>
    <property type="project" value="InterPro"/>
</dbReference>
<dbReference type="PANTHER" id="PTHR43280">
    <property type="entry name" value="ARAC-FAMILY TRANSCRIPTIONAL REGULATOR"/>
    <property type="match status" value="1"/>
</dbReference>
<dbReference type="Gene3D" id="1.10.10.60">
    <property type="entry name" value="Homeodomain-like"/>
    <property type="match status" value="1"/>
</dbReference>
<accession>A0A9X1THB9</accession>
<sequence>MKTEAPALYKFESLTDFHRVFGLPKPIHPMVSFINIKDMAINPGVLPASMVMPFYKIAYKTNLCGKAKYGQNFYDFGEGGLVFTAPGQIFESPTENAGSGYILLVHPDFLLSYPLASTVKQYGFFNYAANEALHLSEKERTAIFSVFNIIEEELNSRIDNFSQDVLISQIELLLNYSNRFYGRQFITRKAANNDMLQKIENILDEYFKYGSASERGIPTVQMLAERLGMSPSYLSDMLRSLTGENAQHHIQEKLVEKAKERLSTSNLSVSEIAYELGFEYPQSFSRMFKTKTSLSPLAFRQTFN</sequence>
<dbReference type="EMBL" id="JAJTTC010000008">
    <property type="protein sequence ID" value="MCF0064600.1"/>
    <property type="molecule type" value="Genomic_DNA"/>
</dbReference>
<feature type="domain" description="HTH araC/xylS-type" evidence="4">
    <location>
        <begin position="197"/>
        <end position="302"/>
    </location>
</feature>
<name>A0A9X1THB9_9BACT</name>
<evidence type="ECO:0000256" key="2">
    <source>
        <dbReference type="ARBA" id="ARBA00023125"/>
    </source>
</evidence>